<evidence type="ECO:0000256" key="8">
    <source>
        <dbReference type="ARBA" id="ARBA00023125"/>
    </source>
</evidence>
<dbReference type="GO" id="GO:0000725">
    <property type="term" value="P:recombinational repair"/>
    <property type="evidence" value="ECO:0007669"/>
    <property type="project" value="TreeGrafter"/>
</dbReference>
<dbReference type="InterPro" id="IPR014151">
    <property type="entry name" value="DNA_helicase_AddA"/>
</dbReference>
<evidence type="ECO:0000256" key="1">
    <source>
        <dbReference type="ARBA" id="ARBA00022722"/>
    </source>
</evidence>
<dbReference type="Pfam" id="PF13361">
    <property type="entry name" value="UvrD_C"/>
    <property type="match status" value="1"/>
</dbReference>
<evidence type="ECO:0000313" key="18">
    <source>
        <dbReference type="EMBL" id="TBN53273.1"/>
    </source>
</evidence>
<evidence type="ECO:0000256" key="7">
    <source>
        <dbReference type="ARBA" id="ARBA00022840"/>
    </source>
</evidence>
<evidence type="ECO:0000256" key="5">
    <source>
        <dbReference type="ARBA" id="ARBA00022806"/>
    </source>
</evidence>
<evidence type="ECO:0000256" key="2">
    <source>
        <dbReference type="ARBA" id="ARBA00022741"/>
    </source>
</evidence>
<dbReference type="OrthoDB" id="9810135at2"/>
<evidence type="ECO:0000256" key="11">
    <source>
        <dbReference type="ARBA" id="ARBA00034617"/>
    </source>
</evidence>
<proteinExistence type="predicted"/>
<evidence type="ECO:0000313" key="19">
    <source>
        <dbReference type="Proteomes" id="UP000291613"/>
    </source>
</evidence>
<dbReference type="EMBL" id="SIUB01000004">
    <property type="protein sequence ID" value="TBN53273.1"/>
    <property type="molecule type" value="Genomic_DNA"/>
</dbReference>
<keyword evidence="6" id="KW-0269">Exonuclease</keyword>
<keyword evidence="4 15" id="KW-0378">Hydrolase</keyword>
<dbReference type="GO" id="GO:0005829">
    <property type="term" value="C:cytosol"/>
    <property type="evidence" value="ECO:0007669"/>
    <property type="project" value="TreeGrafter"/>
</dbReference>
<keyword evidence="1" id="KW-0540">Nuclease</keyword>
<dbReference type="GO" id="GO:0003677">
    <property type="term" value="F:DNA binding"/>
    <property type="evidence" value="ECO:0007669"/>
    <property type="project" value="UniProtKB-KW"/>
</dbReference>
<protein>
    <recommendedName>
        <fullName evidence="12">DNA 3'-5' helicase</fullName>
        <ecNumber evidence="12">5.6.2.4</ecNumber>
    </recommendedName>
    <alternativeName>
        <fullName evidence="13">DNA 3'-5' helicase II</fullName>
    </alternativeName>
</protein>
<dbReference type="InterPro" id="IPR014017">
    <property type="entry name" value="DNA_helicase_UvrD-like_C"/>
</dbReference>
<feature type="binding site" evidence="15">
    <location>
        <begin position="27"/>
        <end position="34"/>
    </location>
    <ligand>
        <name>ATP</name>
        <dbReference type="ChEBI" id="CHEBI:30616"/>
    </ligand>
</feature>
<evidence type="ECO:0000259" key="16">
    <source>
        <dbReference type="PROSITE" id="PS51198"/>
    </source>
</evidence>
<comment type="catalytic activity">
    <reaction evidence="14">
        <text>ATP + H2O = ADP + phosphate + H(+)</text>
        <dbReference type="Rhea" id="RHEA:13065"/>
        <dbReference type="ChEBI" id="CHEBI:15377"/>
        <dbReference type="ChEBI" id="CHEBI:15378"/>
        <dbReference type="ChEBI" id="CHEBI:30616"/>
        <dbReference type="ChEBI" id="CHEBI:43474"/>
        <dbReference type="ChEBI" id="CHEBI:456216"/>
        <dbReference type="EC" id="5.6.2.4"/>
    </reaction>
</comment>
<dbReference type="InterPro" id="IPR027417">
    <property type="entry name" value="P-loop_NTPase"/>
</dbReference>
<keyword evidence="8" id="KW-0238">DNA-binding</keyword>
<evidence type="ECO:0000256" key="14">
    <source>
        <dbReference type="ARBA" id="ARBA00048988"/>
    </source>
</evidence>
<keyword evidence="3" id="KW-0227">DNA damage</keyword>
<evidence type="ECO:0000256" key="9">
    <source>
        <dbReference type="ARBA" id="ARBA00023204"/>
    </source>
</evidence>
<keyword evidence="7 15" id="KW-0067">ATP-binding</keyword>
<evidence type="ECO:0000256" key="6">
    <source>
        <dbReference type="ARBA" id="ARBA00022839"/>
    </source>
</evidence>
<dbReference type="EC" id="5.6.2.4" evidence="12"/>
<evidence type="ECO:0000256" key="4">
    <source>
        <dbReference type="ARBA" id="ARBA00022801"/>
    </source>
</evidence>
<dbReference type="GO" id="GO:0033202">
    <property type="term" value="C:DNA helicase complex"/>
    <property type="evidence" value="ECO:0007669"/>
    <property type="project" value="TreeGrafter"/>
</dbReference>
<dbReference type="Pfam" id="PF00580">
    <property type="entry name" value="UvrD-helicase"/>
    <property type="match status" value="1"/>
</dbReference>
<dbReference type="SUPFAM" id="SSF52540">
    <property type="entry name" value="P-loop containing nucleoside triphosphate hydrolases"/>
    <property type="match status" value="2"/>
</dbReference>
<dbReference type="PROSITE" id="PS51198">
    <property type="entry name" value="UVRD_HELICASE_ATP_BIND"/>
    <property type="match status" value="1"/>
</dbReference>
<keyword evidence="5 15" id="KW-0347">Helicase</keyword>
<dbReference type="InterPro" id="IPR038726">
    <property type="entry name" value="PDDEXK_AddAB-type"/>
</dbReference>
<evidence type="ECO:0000256" key="15">
    <source>
        <dbReference type="PROSITE-ProRule" id="PRU00560"/>
    </source>
</evidence>
<accession>A0A4Q9GGN4</accession>
<dbReference type="PANTHER" id="PTHR11070:SF2">
    <property type="entry name" value="ATP-DEPENDENT DNA HELICASE SRS2"/>
    <property type="match status" value="1"/>
</dbReference>
<dbReference type="Proteomes" id="UP000291613">
    <property type="component" value="Unassembled WGS sequence"/>
</dbReference>
<evidence type="ECO:0000256" key="13">
    <source>
        <dbReference type="ARBA" id="ARBA00034923"/>
    </source>
</evidence>
<evidence type="ECO:0000256" key="3">
    <source>
        <dbReference type="ARBA" id="ARBA00022763"/>
    </source>
</evidence>
<keyword evidence="19" id="KW-1185">Reference proteome</keyword>
<dbReference type="InterPro" id="IPR014016">
    <property type="entry name" value="UvrD-like_ATP-bd"/>
</dbReference>
<dbReference type="Pfam" id="PF12705">
    <property type="entry name" value="PDDEXK_1"/>
    <property type="match status" value="1"/>
</dbReference>
<dbReference type="PANTHER" id="PTHR11070">
    <property type="entry name" value="UVRD / RECB / PCRA DNA HELICASE FAMILY MEMBER"/>
    <property type="match status" value="1"/>
</dbReference>
<evidence type="ECO:0000256" key="10">
    <source>
        <dbReference type="ARBA" id="ARBA00023235"/>
    </source>
</evidence>
<keyword evidence="2 15" id="KW-0547">Nucleotide-binding</keyword>
<comment type="caution">
    <text evidence="18">The sequence shown here is derived from an EMBL/GenBank/DDBJ whole genome shotgun (WGS) entry which is preliminary data.</text>
</comment>
<dbReference type="PROSITE" id="PS51217">
    <property type="entry name" value="UVRD_HELICASE_CTER"/>
    <property type="match status" value="1"/>
</dbReference>
<evidence type="ECO:0000259" key="17">
    <source>
        <dbReference type="PROSITE" id="PS51217"/>
    </source>
</evidence>
<feature type="domain" description="UvrD-like helicase C-terminal" evidence="17">
    <location>
        <begin position="520"/>
        <end position="784"/>
    </location>
</feature>
<gene>
    <name evidence="18" type="primary">addA</name>
    <name evidence="18" type="ORF">EYR15_09595</name>
</gene>
<reference evidence="18 19" key="1">
    <citation type="submission" date="2019-02" db="EMBL/GenBank/DDBJ databases">
        <title>Hansschlegelia quercus sp. nov., a novel methylotrophic bacterium from buds of oak (Quercus robur L.).</title>
        <authorList>
            <person name="Agafonova N.V."/>
            <person name="Kaparullina E.N."/>
            <person name="Grouzdev D.S."/>
            <person name="Doronina N.V."/>
        </authorList>
    </citation>
    <scope>NUCLEOTIDE SEQUENCE [LARGE SCALE GENOMIC DNA]</scope>
    <source>
        <strain evidence="18 19">Dub</strain>
    </source>
</reference>
<evidence type="ECO:0000256" key="12">
    <source>
        <dbReference type="ARBA" id="ARBA00034808"/>
    </source>
</evidence>
<dbReference type="Gene3D" id="3.40.50.300">
    <property type="entry name" value="P-loop containing nucleotide triphosphate hydrolases"/>
    <property type="match status" value="4"/>
</dbReference>
<keyword evidence="9" id="KW-0234">DNA repair</keyword>
<dbReference type="InterPro" id="IPR000212">
    <property type="entry name" value="DNA_helicase_UvrD/REP"/>
</dbReference>
<dbReference type="NCBIfam" id="TIGR02784">
    <property type="entry name" value="addA_alphas"/>
    <property type="match status" value="1"/>
</dbReference>
<dbReference type="Gene3D" id="3.90.320.10">
    <property type="match status" value="1"/>
</dbReference>
<dbReference type="InterPro" id="IPR011604">
    <property type="entry name" value="PDDEXK-like_dom_sf"/>
</dbReference>
<organism evidence="18 19">
    <name type="scientific">Hansschlegelia quercus</name>
    <dbReference type="NCBI Taxonomy" id="2528245"/>
    <lineage>
        <taxon>Bacteria</taxon>
        <taxon>Pseudomonadati</taxon>
        <taxon>Pseudomonadota</taxon>
        <taxon>Alphaproteobacteria</taxon>
        <taxon>Hyphomicrobiales</taxon>
        <taxon>Methylopilaceae</taxon>
        <taxon>Hansschlegelia</taxon>
    </lineage>
</organism>
<feature type="domain" description="UvrD-like helicase ATP-binding" evidence="16">
    <location>
        <begin position="6"/>
        <end position="489"/>
    </location>
</feature>
<dbReference type="RefSeq" id="WP_131003331.1">
    <property type="nucleotide sequence ID" value="NZ_JBHSZR010000007.1"/>
</dbReference>
<sequence>MTARPSPVTVDRQARASDPASSAWVSANAGSGKTYVLVQRVVRLLLSGADPSRILCLTFTKAAAANMQNRVVERLRGWATAPAEALVAEVAALDGVQPSPTRLAQARKLFARALETPGGLKIYTIHAFCGRLLHQFPFEANVAAGFSELDDRDQAELKAEARARTLAQAVREPDGPIGQALAYLAARFHEQTIYGALDYAMAKRHALKALLRADGIEDVADIARELRRTLDLSDDETEAGLEAAILDGGVPASEWPAFAAELTLGSANDIKLGDCFAAAARAHSLADRRAAYLSAFFTQAGPPKKSLVTAATRKAKPTMADALDAELARLSALVPKLAAAAMVARTQALATLADAASNAYSAAKSARGMLDYDDLIARTRDLLSRTDAQWVLFKLDGGLDHILVDEAQDTSPEQWDIIARLTDGFLRGASASPRERTVFAVGDEKQSIFGFQGAEPASFGEARRRYGALHREAELGFEDVRLTESFRSTEAVLAGVDAVFARPEAHRGLVSEEDAITLHQTTRATAPGSVELWPIVMAEPGTYAQEAWDAPFDRVNPRSAVVRLAEKIAEAIVAAHRDDGVPYGEILVLVRQRKALFEAILRALKARGAPVAGADRLVVGEHIAVMDLMALARALTTPDDDLSLACALKSPLFGLDDEDLMAVAPGRDGRRLIDALADGPPRARAARALLEVLSREARARTPFGFFAHILAKAGGRKAFRARLGSEADDPLDAFLDLAQDFGRTHPPTLSGFLRWMVAAPAEIKRDLDVASGEVRVMTVHGAKGLEAKLVVLADTTGGATAGRGFPLIMLPRPHAGHDAAPIPVWAGKKSDDPEPLRAAREALLDRAEAEHRRLLYVALTRAEDRLIVCGHETTRARPDGAWYDLVRDGLSAHPAVEQIKTDDGVTLRLRSGEADATEAEPAAAEEAEAGTAPAWLAGPAPFEAAPGPPLSPSALVAEDAEGAPALGGPAAEAARLRGSLLHRLLKALPDVAPDRRADVAARILLGAGAAIDAEAQAEIAASALGILEDPAFADVFAPGGFGEVPVVGRLRDGRPVSGRIDRLAVTPDAVLVIDYKTDRRPPPPDAPVPPAYAAQLAAYVELIGAIWPGRLVRGAILWTSAPRLDLLPAPLA</sequence>
<dbReference type="GO" id="GO:0004527">
    <property type="term" value="F:exonuclease activity"/>
    <property type="evidence" value="ECO:0007669"/>
    <property type="project" value="UniProtKB-KW"/>
</dbReference>
<dbReference type="GO" id="GO:0043138">
    <property type="term" value="F:3'-5' DNA helicase activity"/>
    <property type="evidence" value="ECO:0007669"/>
    <property type="project" value="UniProtKB-EC"/>
</dbReference>
<keyword evidence="10" id="KW-0413">Isomerase</keyword>
<comment type="catalytic activity">
    <reaction evidence="11">
        <text>Couples ATP hydrolysis with the unwinding of duplex DNA by translocating in the 3'-5' direction.</text>
        <dbReference type="EC" id="5.6.2.4"/>
    </reaction>
</comment>
<name>A0A4Q9GGN4_9HYPH</name>
<dbReference type="GO" id="GO:0005524">
    <property type="term" value="F:ATP binding"/>
    <property type="evidence" value="ECO:0007669"/>
    <property type="project" value="UniProtKB-UniRule"/>
</dbReference>
<dbReference type="AlphaFoldDB" id="A0A4Q9GGN4"/>